<evidence type="ECO:0000256" key="5">
    <source>
        <dbReference type="ARBA" id="ARBA00022827"/>
    </source>
</evidence>
<evidence type="ECO:0000256" key="2">
    <source>
        <dbReference type="ARBA" id="ARBA00006561"/>
    </source>
</evidence>
<sequence>MAKKTGVFICSGCGIGESLDVDALVKVAAKECKAPVCKTNGFLCGKEGVELIKQDIAAGELDCVLVVGCSNRVNYEAFDFGPSVVVERVNIREQVAWSQQPNDEDTQAMAEDYIRMYMAKAKTVEAPEPYIAENLSKTIMVVGGGLAGMTAAIEAAKANYQVLLVEKEAALGGWLNKVYKLAPVKAPHTELEDTNLEARIAEINDNPNIKVYTSAVIEKTAGGPGLFDVTIKQNGNEIIERAGAIVLATGAVPYNPEKLGHLGFGMSPNVITQSMFEEIAKKGTITRPSDGKEVKKIAFIQCAGSRDQEHLPYCSAACCIESIKQSLYLKEQDPEAQAYVFYKDIRSSGQYEHFYKKAQMAGVMFIKGDVTDVSEGDEGTLVIEADDLLMGDKTMADEIDLIVLANGMVPTTAFEEGVYMGLGAVAAVTEGAGEAAASCDAPAVPPATIIKSNILNLQYRQGPELPDLKYGFPDSHYICFPYETRRTGIYAAGSVRRPMDMGQSVGDGVGAALKAIQCVELTEQGAAVHPRALDISFPDFQLTRCTQCKRCTDECPFGAINEDEKGNPLINPTRCRRCSTCMGACPERIISFKNYSVPMIGNMLKAFEVPEEDEEKPRILIFACENDAIPAIDMAGISRLQLNAWIRIIPVRCLGSLSLVWINDAMSRGVDGVLLLGCKHGDDYQCHFMKGSELAEIRLSKVSETLDRLGLESERVQARTVSIMDYEVIPKMLAEFMEKIEELGPNPMKGF</sequence>
<comment type="caution">
    <text evidence="10">The sequence shown here is derived from an EMBL/GenBank/DDBJ whole genome shotgun (WGS) entry which is preliminary data.</text>
</comment>
<dbReference type="InterPro" id="IPR017896">
    <property type="entry name" value="4Fe4S_Fe-S-bd"/>
</dbReference>
<keyword evidence="8" id="KW-0411">Iron-sulfur</keyword>
<dbReference type="GO" id="GO:0051539">
    <property type="term" value="F:4 iron, 4 sulfur cluster binding"/>
    <property type="evidence" value="ECO:0007669"/>
    <property type="project" value="UniProtKB-KW"/>
</dbReference>
<dbReference type="Pfam" id="PF13187">
    <property type="entry name" value="Fer4_9"/>
    <property type="match status" value="1"/>
</dbReference>
<dbReference type="Gene3D" id="3.30.70.20">
    <property type="match status" value="1"/>
</dbReference>
<keyword evidence="4" id="KW-0479">Metal-binding</keyword>
<keyword evidence="3" id="KW-0004">4Fe-4S</keyword>
<dbReference type="OrthoDB" id="10014at2"/>
<dbReference type="GO" id="GO:0046872">
    <property type="term" value="F:metal ion binding"/>
    <property type="evidence" value="ECO:0007669"/>
    <property type="project" value="UniProtKB-KW"/>
</dbReference>
<dbReference type="InterPro" id="IPR003813">
    <property type="entry name" value="MvhD/FlpD"/>
</dbReference>
<comment type="similarity">
    <text evidence="2">Belongs to the HdrA family.</text>
</comment>
<dbReference type="PRINTS" id="PR00469">
    <property type="entry name" value="PNDRDTASEII"/>
</dbReference>
<keyword evidence="6" id="KW-0560">Oxidoreductase</keyword>
<dbReference type="PANTHER" id="PTHR43498:SF1">
    <property type="entry name" value="COB--COM HETERODISULFIDE REDUCTASE IRON-SULFUR SUBUNIT A"/>
    <property type="match status" value="1"/>
</dbReference>
<evidence type="ECO:0000259" key="9">
    <source>
        <dbReference type="PROSITE" id="PS51379"/>
    </source>
</evidence>
<evidence type="ECO:0000256" key="6">
    <source>
        <dbReference type="ARBA" id="ARBA00023002"/>
    </source>
</evidence>
<gene>
    <name evidence="10" type="ORF">DCCM_3613</name>
</gene>
<dbReference type="SUPFAM" id="SSF51905">
    <property type="entry name" value="FAD/NAD(P)-binding domain"/>
    <property type="match status" value="1"/>
</dbReference>
<keyword evidence="5" id="KW-0285">Flavoprotein</keyword>
<evidence type="ECO:0000256" key="4">
    <source>
        <dbReference type="ARBA" id="ARBA00022723"/>
    </source>
</evidence>
<dbReference type="InterPro" id="IPR017900">
    <property type="entry name" value="4Fe4S_Fe_S_CS"/>
</dbReference>
<dbReference type="AlphaFoldDB" id="A0A2L2XE39"/>
<feature type="domain" description="4Fe-4S ferredoxin-type" evidence="9">
    <location>
        <begin position="566"/>
        <end position="595"/>
    </location>
</feature>
<evidence type="ECO:0000313" key="11">
    <source>
        <dbReference type="Proteomes" id="UP000239549"/>
    </source>
</evidence>
<dbReference type="Pfam" id="PF07992">
    <property type="entry name" value="Pyr_redox_2"/>
    <property type="match status" value="1"/>
</dbReference>
<evidence type="ECO:0000256" key="7">
    <source>
        <dbReference type="ARBA" id="ARBA00023004"/>
    </source>
</evidence>
<comment type="cofactor">
    <cofactor evidence="1">
        <name>FAD</name>
        <dbReference type="ChEBI" id="CHEBI:57692"/>
    </cofactor>
</comment>
<evidence type="ECO:0000313" key="10">
    <source>
        <dbReference type="EMBL" id="GBF34495.1"/>
    </source>
</evidence>
<dbReference type="InterPro" id="IPR039650">
    <property type="entry name" value="HdrA-like"/>
</dbReference>
<evidence type="ECO:0000256" key="8">
    <source>
        <dbReference type="ARBA" id="ARBA00023014"/>
    </source>
</evidence>
<dbReference type="Pfam" id="PF02662">
    <property type="entry name" value="FlpD"/>
    <property type="match status" value="1"/>
</dbReference>
<dbReference type="PANTHER" id="PTHR43498">
    <property type="entry name" value="FERREDOXIN:COB-COM HETERODISULFIDE REDUCTASE SUBUNIT A"/>
    <property type="match status" value="1"/>
</dbReference>
<dbReference type="Gene3D" id="3.50.50.60">
    <property type="entry name" value="FAD/NAD(P)-binding domain"/>
    <property type="match status" value="1"/>
</dbReference>
<dbReference type="GO" id="GO:0016491">
    <property type="term" value="F:oxidoreductase activity"/>
    <property type="evidence" value="ECO:0007669"/>
    <property type="project" value="UniProtKB-KW"/>
</dbReference>
<dbReference type="EMBL" id="BFAV01000141">
    <property type="protein sequence ID" value="GBF34495.1"/>
    <property type="molecule type" value="Genomic_DNA"/>
</dbReference>
<protein>
    <submittedName>
        <fullName evidence="10">Heterodisulfide reductase subunit A</fullName>
    </submittedName>
</protein>
<dbReference type="RefSeq" id="WP_104372741.1">
    <property type="nucleotide sequence ID" value="NZ_BFAV01000141.1"/>
</dbReference>
<dbReference type="InterPro" id="IPR036188">
    <property type="entry name" value="FAD/NAD-bd_sf"/>
</dbReference>
<dbReference type="InterPro" id="IPR023753">
    <property type="entry name" value="FAD/NAD-binding_dom"/>
</dbReference>
<proteinExistence type="inferred from homology"/>
<dbReference type="SUPFAM" id="SSF54862">
    <property type="entry name" value="4Fe-4S ferredoxins"/>
    <property type="match status" value="1"/>
</dbReference>
<evidence type="ECO:0000256" key="3">
    <source>
        <dbReference type="ARBA" id="ARBA00022485"/>
    </source>
</evidence>
<name>A0A2L2XE39_9FIRM</name>
<dbReference type="PRINTS" id="PR00368">
    <property type="entry name" value="FADPNR"/>
</dbReference>
<reference evidence="11" key="1">
    <citation type="submission" date="2018-02" db="EMBL/GenBank/DDBJ databases">
        <title>Genome sequence of Desulfocucumis palustris strain NAW-5.</title>
        <authorList>
            <person name="Watanabe M."/>
            <person name="Kojima H."/>
            <person name="Fukui M."/>
        </authorList>
    </citation>
    <scope>NUCLEOTIDE SEQUENCE [LARGE SCALE GENOMIC DNA]</scope>
    <source>
        <strain evidence="11">NAW-5</strain>
    </source>
</reference>
<keyword evidence="7" id="KW-0408">Iron</keyword>
<organism evidence="10 11">
    <name type="scientific">Desulfocucumis palustris</name>
    <dbReference type="NCBI Taxonomy" id="1898651"/>
    <lineage>
        <taxon>Bacteria</taxon>
        <taxon>Bacillati</taxon>
        <taxon>Bacillota</taxon>
        <taxon>Clostridia</taxon>
        <taxon>Eubacteriales</taxon>
        <taxon>Desulfocucumaceae</taxon>
        <taxon>Desulfocucumis</taxon>
    </lineage>
</organism>
<keyword evidence="11" id="KW-1185">Reference proteome</keyword>
<feature type="domain" description="4Fe-4S ferredoxin-type" evidence="9">
    <location>
        <begin position="536"/>
        <end position="565"/>
    </location>
</feature>
<accession>A0A2L2XE39</accession>
<dbReference type="PROSITE" id="PS51379">
    <property type="entry name" value="4FE4S_FER_2"/>
    <property type="match status" value="2"/>
</dbReference>
<dbReference type="Proteomes" id="UP000239549">
    <property type="component" value="Unassembled WGS sequence"/>
</dbReference>
<evidence type="ECO:0000256" key="1">
    <source>
        <dbReference type="ARBA" id="ARBA00001974"/>
    </source>
</evidence>
<dbReference type="PROSITE" id="PS00198">
    <property type="entry name" value="4FE4S_FER_1"/>
    <property type="match status" value="2"/>
</dbReference>
<keyword evidence="5" id="KW-0274">FAD</keyword>